<proteinExistence type="inferred from homology"/>
<sequence length="1330" mass="150231">MEKQVVIIGAGASGLVACKYALNIGLNPIVFEAEDGIGGVWSHTLESTRLQNTKNIFQFSDFPWPPSIIDTYPTHTQVMEYFESYAHHFNLFPCIKFNSKVIGIDYVGVSDEEMESWALWGGTGKPFGTQAKWHVKVQDAKNCSIHVYHAEFVVLCVGQFSGLPNIPEFLPHQGPEVFKGKVMHSEDFSALDNLTAAELIKTKRVTIVGSHKTAVDIAAECANANGVKYPCTMIKRNAHWFLPSDNLSGLVLGFLYFNRFSEFMVHKPGETFLLSFVANLLSPLRWGVSKLIETYLRWNLPLKKYGMVPKFSFLEDFSSCQIAMLPDKFYDRVEEGSIIIKNSQNLSFCEEGLIIDGGNRPIETDVVIFATGFKGDEKLRNIFESPVFKNNIMGSPTATVSLYRQIIHPRIPRLAIIGYNENFSNLGRSEIKSVWLSHFLDGKLELPSIRDMEKEANMWADHIKQVTGRYFRRACISNSSIWYSDQLCKDMGYNPRRKKGILADLFIPYAPTDYAGLTTGVVDRTGIMDMFHRPKQHLLPNSKTFLSPFAATVELVVAIAETDGYKVVIIGAGVSGLVACKYALNIGLNPIVFEAEDRIGGSTRLQNTKNIFQFSDFPWPASVKDTHPTHTQVMEYFESYAQHFNLFPCIKFNSKVSGIDYVGVSEEEMGSWALWGGTGKPFGTQAKWHVEVQDTENGNIQVYHAEFVVLCVGQFSGLPNIPEFLPNQGPEVFEGKVMHSEEFSALDNLSAAELIKRKRVTIVGSHKTAADIAAECANANGVTYPCTMIKRNAHWFLPCGKFTGLLFGFLYFSRFSEFMVHKPGETFLLSFVANLLSPLRWGVSKLIETYLRWNLPLKKYGMVPKFSFLEDFSSCQIAMLPDKFYDRVEEGSIIIKDSQNLSFREEGLIIDGGKLPIETDVVIFATGFKGDEKLRNMFESPAFKNNIMGSPTATISLYRQIIHPRIPRLAIIGYNESLSNLGSSDIKSVWLSHLLEGKLELPSIRDMEKEANMWADHIKQVTGRYFRRACISNSSIWYNDQLYKDMGYNPRRKKGILADLFIPYAPTDYAGLTSEHTTMATIIKPFFQIFPFQKQTLPFNSQWISCKPISDSVTTLPVSHFRQQGQFAASVAFNPSGNFDLPIYDGEEDSTEVKPPLMPPTEGRFEIVIDNDIISRLDLSPFQNVTGIFSPSRVEPKDFLERTIGFTINYTREDPMDPRELSELPDIRLWFLRLDASYPWLPVLLDWRAGELARYAAMLVPHQVNMKLGLVFNPEALELFVMTKVFVVYSWLQQQNVPKPRLKTSDMARMLGFGIGNELFDLIDQHSPAS</sequence>
<dbReference type="NCBIfam" id="NF038024">
    <property type="entry name" value="CRR6_slr1097"/>
    <property type="match status" value="1"/>
</dbReference>
<name>A0A835MUT7_9ROSI</name>
<dbReference type="GO" id="GO:0050661">
    <property type="term" value="F:NADP binding"/>
    <property type="evidence" value="ECO:0007669"/>
    <property type="project" value="InterPro"/>
</dbReference>
<comment type="cofactor">
    <cofactor evidence="5">
        <name>FAD</name>
        <dbReference type="ChEBI" id="CHEBI:57692"/>
    </cofactor>
</comment>
<dbReference type="FunFam" id="3.50.50.60:FF:000170">
    <property type="entry name" value="Flavin-containing monooxygenase"/>
    <property type="match status" value="2"/>
</dbReference>
<comment type="caution">
    <text evidence="6">The sequence shown here is derived from an EMBL/GenBank/DDBJ whole genome shotgun (WGS) entry which is preliminary data.</text>
</comment>
<keyword evidence="5" id="KW-0503">Monooxygenase</keyword>
<dbReference type="SUPFAM" id="SSF51905">
    <property type="entry name" value="FAD/NAD(P)-binding domain"/>
    <property type="match status" value="4"/>
</dbReference>
<dbReference type="PROSITE" id="PS51257">
    <property type="entry name" value="PROKAR_LIPOPROTEIN"/>
    <property type="match status" value="1"/>
</dbReference>
<dbReference type="EMBL" id="JADGMS010000006">
    <property type="protein sequence ID" value="KAF9679717.1"/>
    <property type="molecule type" value="Genomic_DNA"/>
</dbReference>
<accession>A0A835MUT7</accession>
<dbReference type="Proteomes" id="UP000657918">
    <property type="component" value="Unassembled WGS sequence"/>
</dbReference>
<evidence type="ECO:0000256" key="1">
    <source>
        <dbReference type="ARBA" id="ARBA00009183"/>
    </source>
</evidence>
<dbReference type="InterPro" id="IPR036188">
    <property type="entry name" value="FAD/NAD-bd_sf"/>
</dbReference>
<evidence type="ECO:0000313" key="6">
    <source>
        <dbReference type="EMBL" id="KAF9679717.1"/>
    </source>
</evidence>
<dbReference type="InterPro" id="IPR050346">
    <property type="entry name" value="FMO-like"/>
</dbReference>
<dbReference type="InterPro" id="IPR020946">
    <property type="entry name" value="Flavin_mOase-like"/>
</dbReference>
<gene>
    <name evidence="6" type="ORF">SADUNF_Sadunf06G0043500</name>
</gene>
<dbReference type="Pfam" id="PF00743">
    <property type="entry name" value="FMO-like"/>
    <property type="match status" value="2"/>
</dbReference>
<evidence type="ECO:0000256" key="2">
    <source>
        <dbReference type="ARBA" id="ARBA00022630"/>
    </source>
</evidence>
<dbReference type="OrthoDB" id="66881at2759"/>
<evidence type="ECO:0000256" key="3">
    <source>
        <dbReference type="ARBA" id="ARBA00022827"/>
    </source>
</evidence>
<evidence type="ECO:0000256" key="4">
    <source>
        <dbReference type="ARBA" id="ARBA00023002"/>
    </source>
</evidence>
<evidence type="ECO:0000256" key="5">
    <source>
        <dbReference type="RuleBase" id="RU361177"/>
    </source>
</evidence>
<organism evidence="6 7">
    <name type="scientific">Salix dunnii</name>
    <dbReference type="NCBI Taxonomy" id="1413687"/>
    <lineage>
        <taxon>Eukaryota</taxon>
        <taxon>Viridiplantae</taxon>
        <taxon>Streptophyta</taxon>
        <taxon>Embryophyta</taxon>
        <taxon>Tracheophyta</taxon>
        <taxon>Spermatophyta</taxon>
        <taxon>Magnoliopsida</taxon>
        <taxon>eudicotyledons</taxon>
        <taxon>Gunneridae</taxon>
        <taxon>Pentapetalae</taxon>
        <taxon>rosids</taxon>
        <taxon>fabids</taxon>
        <taxon>Malpighiales</taxon>
        <taxon>Salicaceae</taxon>
        <taxon>Saliceae</taxon>
        <taxon>Salix</taxon>
    </lineage>
</organism>
<dbReference type="Pfam" id="PF08847">
    <property type="entry name" value="Crr6"/>
    <property type="match status" value="1"/>
</dbReference>
<keyword evidence="4 5" id="KW-0560">Oxidoreductase</keyword>
<dbReference type="PANTHER" id="PTHR23023">
    <property type="entry name" value="DIMETHYLANILINE MONOOXYGENASE"/>
    <property type="match status" value="1"/>
</dbReference>
<dbReference type="EC" id="1.-.-.-" evidence="5"/>
<comment type="similarity">
    <text evidence="1 5">Belongs to the FMO family.</text>
</comment>
<protein>
    <recommendedName>
        <fullName evidence="5">Flavin-containing monooxygenase</fullName>
        <ecNumber evidence="5">1.-.-.-</ecNumber>
    </recommendedName>
</protein>
<dbReference type="FunFam" id="3.50.50.60:FF:000169">
    <property type="entry name" value="Flavin-containing monooxygenase"/>
    <property type="match status" value="2"/>
</dbReference>
<keyword evidence="2 5" id="KW-0285">Flavoprotein</keyword>
<keyword evidence="7" id="KW-1185">Reference proteome</keyword>
<dbReference type="Gene3D" id="3.50.50.60">
    <property type="entry name" value="FAD/NAD(P)-binding domain"/>
    <property type="match status" value="4"/>
</dbReference>
<evidence type="ECO:0000313" key="7">
    <source>
        <dbReference type="Proteomes" id="UP000657918"/>
    </source>
</evidence>
<dbReference type="InterPro" id="IPR014946">
    <property type="entry name" value="CRR6"/>
</dbReference>
<reference evidence="6 7" key="1">
    <citation type="submission" date="2020-10" db="EMBL/GenBank/DDBJ databases">
        <title>Plant Genome Project.</title>
        <authorList>
            <person name="Zhang R.-G."/>
        </authorList>
    </citation>
    <scope>NUCLEOTIDE SEQUENCE [LARGE SCALE GENOMIC DNA]</scope>
    <source>
        <strain evidence="6">FAFU-HL-1</strain>
        <tissue evidence="6">Leaf</tissue>
    </source>
</reference>
<dbReference type="GO" id="GO:0050660">
    <property type="term" value="F:flavin adenine dinucleotide binding"/>
    <property type="evidence" value="ECO:0007669"/>
    <property type="project" value="InterPro"/>
</dbReference>
<dbReference type="GO" id="GO:0004499">
    <property type="term" value="F:N,N-dimethylaniline monooxygenase activity"/>
    <property type="evidence" value="ECO:0007669"/>
    <property type="project" value="InterPro"/>
</dbReference>
<keyword evidence="3 5" id="KW-0274">FAD</keyword>